<evidence type="ECO:0000313" key="2">
    <source>
        <dbReference type="EMBL" id="QII11756.1"/>
    </source>
</evidence>
<dbReference type="EMBL" id="CT573071">
    <property type="protein sequence ID" value="CAJ74649.1"/>
    <property type="molecule type" value="Genomic_DNA"/>
</dbReference>
<organism evidence="1">
    <name type="scientific">Kuenenia stuttgartiensis</name>
    <dbReference type="NCBI Taxonomy" id="174633"/>
    <lineage>
        <taxon>Bacteria</taxon>
        <taxon>Pseudomonadati</taxon>
        <taxon>Planctomycetota</taxon>
        <taxon>Candidatus Brocadiia</taxon>
        <taxon>Candidatus Brocadiales</taxon>
        <taxon>Candidatus Brocadiaceae</taxon>
        <taxon>Candidatus Kuenenia</taxon>
    </lineage>
</organism>
<dbReference type="EMBL" id="CP049055">
    <property type="protein sequence ID" value="QII11756.1"/>
    <property type="molecule type" value="Genomic_DNA"/>
</dbReference>
<name>Q1Q3R2_KUEST</name>
<accession>Q1Q3R2</accession>
<protein>
    <submittedName>
        <fullName evidence="1">Uncharacterized protein</fullName>
    </submittedName>
</protein>
<reference evidence="2 3" key="3">
    <citation type="submission" date="2020-02" db="EMBL/GenBank/DDBJ databases">
        <title>Newly sequenced genome of strain CSTR1 showed variability in Candidatus Kuenenia stuttgartiensis genomes.</title>
        <authorList>
            <person name="Ding C."/>
            <person name="Adrian L."/>
        </authorList>
    </citation>
    <scope>NUCLEOTIDE SEQUENCE [LARGE SCALE GENOMIC DNA]</scope>
    <source>
        <strain evidence="2 3">CSTR1</strain>
    </source>
</reference>
<proteinExistence type="predicted"/>
<reference evidence="1" key="1">
    <citation type="journal article" date="2006" name="Nature">
        <title>Deciphering the evolution and metabolism of an anammox bacterium from a community genome.</title>
        <authorList>
            <person name="Strous M."/>
            <person name="Pelletier E."/>
            <person name="Mangenot S."/>
            <person name="Rattei T."/>
            <person name="Lehner A."/>
            <person name="Taylor M.W."/>
            <person name="Horn M."/>
            <person name="Daims H."/>
            <person name="Bartol-Mavel D."/>
            <person name="Wincker P."/>
            <person name="Barbe V."/>
            <person name="Fonknechten N."/>
            <person name="Vallenet D."/>
            <person name="Segurens B."/>
            <person name="Schenowitz-Truong C."/>
            <person name="Medigue C."/>
            <person name="Collingro A."/>
            <person name="Snel B."/>
            <person name="Dutilh B.E."/>
            <person name="OpDenCamp H.J.M."/>
            <person name="vanDerDrift C."/>
            <person name="Cirpus I."/>
            <person name="vanDePas-Schoonen K.T."/>
            <person name="Harhangi H.R."/>
            <person name="vanNiftrik L."/>
            <person name="Schmid M."/>
            <person name="Keltjens J."/>
            <person name="vanDeVossenberg J."/>
            <person name="Kartal B."/>
            <person name="Meier H."/>
            <person name="Frishman D."/>
            <person name="Huynen M.A."/>
            <person name="Mewes H."/>
            <person name="Weissenbach J."/>
            <person name="Jetten M.S.M."/>
            <person name="Wagner M."/>
            <person name="LePaslier D."/>
        </authorList>
    </citation>
    <scope>NUCLEOTIDE SEQUENCE</scope>
</reference>
<gene>
    <name evidence="2" type="ORF">KsCSTR_23770</name>
    <name evidence="1" type="ORF">kuste3886</name>
</gene>
<evidence type="ECO:0000313" key="3">
    <source>
        <dbReference type="Proteomes" id="UP000501926"/>
    </source>
</evidence>
<dbReference type="AlphaFoldDB" id="Q1Q3R2"/>
<sequence length="68" mass="7939">MCYFINNVIMNYKVLGLIYIHVITLLLSRETHSGHIVNKTTKFLRKIRTLICCQNGFHRFQQPVSSDA</sequence>
<reference evidence="1" key="2">
    <citation type="submission" date="2006-01" db="EMBL/GenBank/DDBJ databases">
        <authorList>
            <person name="Genoscope"/>
        </authorList>
    </citation>
    <scope>NUCLEOTIDE SEQUENCE</scope>
</reference>
<dbReference type="Proteomes" id="UP000501926">
    <property type="component" value="Chromosome"/>
</dbReference>
<evidence type="ECO:0000313" key="1">
    <source>
        <dbReference type="EMBL" id="CAJ74649.1"/>
    </source>
</evidence>